<dbReference type="PANTHER" id="PTHR23150">
    <property type="entry name" value="SULFATASE MODIFYING FACTOR 1, 2"/>
    <property type="match status" value="1"/>
</dbReference>
<dbReference type="Gene3D" id="3.40.50.300">
    <property type="entry name" value="P-loop containing nucleotide triphosphate hydrolases"/>
    <property type="match status" value="1"/>
</dbReference>
<accession>A0ABY9BB80</accession>
<reference evidence="4" key="1">
    <citation type="journal article" date="2024" name="Nature">
        <title>Anoxygenic phototroph of the Chloroflexota uses a type I reaction centre.</title>
        <authorList>
            <person name="Tsuji J.M."/>
            <person name="Shaw N.A."/>
            <person name="Nagashima S."/>
            <person name="Venkiteswaran J.J."/>
            <person name="Schiff S.L."/>
            <person name="Watanabe T."/>
            <person name="Fukui M."/>
            <person name="Hanada S."/>
            <person name="Tank M."/>
            <person name="Neufeld J.D."/>
        </authorList>
    </citation>
    <scope>NUCLEOTIDE SEQUENCE</scope>
    <source>
        <strain evidence="4">L227-S17</strain>
    </source>
</reference>
<dbReference type="InterPro" id="IPR025139">
    <property type="entry name" value="DUF4062"/>
</dbReference>
<name>A0ABY9BB80_9CHLR</name>
<keyword evidence="4" id="KW-0614">Plasmid</keyword>
<evidence type="ECO:0000259" key="3">
    <source>
        <dbReference type="Pfam" id="PF20703"/>
    </source>
</evidence>
<dbReference type="Pfam" id="PF13271">
    <property type="entry name" value="DUF4062"/>
    <property type="match status" value="1"/>
</dbReference>
<feature type="domain" description="Sulfatase-modifying factor enzyme-like" evidence="1">
    <location>
        <begin position="718"/>
        <end position="945"/>
    </location>
</feature>
<dbReference type="PANTHER" id="PTHR23150:SF19">
    <property type="entry name" value="FORMYLGLYCINE-GENERATING ENZYME"/>
    <property type="match status" value="1"/>
</dbReference>
<evidence type="ECO:0000313" key="4">
    <source>
        <dbReference type="EMBL" id="WJW70459.1"/>
    </source>
</evidence>
<dbReference type="EMBL" id="CP128403">
    <property type="protein sequence ID" value="WJW70459.1"/>
    <property type="molecule type" value="Genomic_DNA"/>
</dbReference>
<proteinExistence type="predicted"/>
<dbReference type="InterPro" id="IPR005532">
    <property type="entry name" value="SUMF_dom"/>
</dbReference>
<organism evidence="4 5">
    <name type="scientific">Candidatus Chlorohelix allophototropha</name>
    <dbReference type="NCBI Taxonomy" id="3003348"/>
    <lineage>
        <taxon>Bacteria</taxon>
        <taxon>Bacillati</taxon>
        <taxon>Chloroflexota</taxon>
        <taxon>Chloroflexia</taxon>
        <taxon>Candidatus Chloroheliales</taxon>
        <taxon>Candidatus Chloroheliaceae</taxon>
        <taxon>Candidatus Chlorohelix</taxon>
    </lineage>
</organism>
<dbReference type="InterPro" id="IPR049052">
    <property type="entry name" value="nSTAND1"/>
</dbReference>
<dbReference type="Pfam" id="PF03781">
    <property type="entry name" value="FGE-sulfatase"/>
    <property type="match status" value="1"/>
</dbReference>
<dbReference type="Pfam" id="PF20703">
    <property type="entry name" value="nSTAND1"/>
    <property type="match status" value="1"/>
</dbReference>
<evidence type="ECO:0000313" key="5">
    <source>
        <dbReference type="Proteomes" id="UP001431572"/>
    </source>
</evidence>
<feature type="domain" description="Novel STAND NTPase 1" evidence="3">
    <location>
        <begin position="219"/>
        <end position="625"/>
    </location>
</feature>
<dbReference type="InterPro" id="IPR051043">
    <property type="entry name" value="Sulfatase_Mod_Factor_Kinase"/>
</dbReference>
<dbReference type="SUPFAM" id="SSF56436">
    <property type="entry name" value="C-type lectin-like"/>
    <property type="match status" value="1"/>
</dbReference>
<evidence type="ECO:0000259" key="2">
    <source>
        <dbReference type="Pfam" id="PF13271"/>
    </source>
</evidence>
<dbReference type="InterPro" id="IPR016187">
    <property type="entry name" value="CTDL_fold"/>
</dbReference>
<dbReference type="RefSeq" id="WP_341472326.1">
    <property type="nucleotide sequence ID" value="NZ_CP128403.1"/>
</dbReference>
<feature type="domain" description="DUF4062" evidence="2">
    <location>
        <begin position="9"/>
        <end position="110"/>
    </location>
</feature>
<gene>
    <name evidence="4" type="ORF">OZ401_005096</name>
</gene>
<keyword evidence="5" id="KW-1185">Reference proteome</keyword>
<geneLocation type="plasmid" evidence="4 5">
    <name>unnamed3</name>
</geneLocation>
<dbReference type="SUPFAM" id="SSF52540">
    <property type="entry name" value="P-loop containing nucleoside triphosphate hydrolases"/>
    <property type="match status" value="1"/>
</dbReference>
<dbReference type="InterPro" id="IPR027417">
    <property type="entry name" value="P-loop_NTPase"/>
</dbReference>
<dbReference type="Gene3D" id="3.90.1580.10">
    <property type="entry name" value="paralog of FGE (formylglycine-generating enzyme)"/>
    <property type="match status" value="1"/>
</dbReference>
<protein>
    <submittedName>
        <fullName evidence="4">SUMF1/EgtB/PvdO family nonheme iron enzyme</fullName>
    </submittedName>
</protein>
<dbReference type="InterPro" id="IPR042095">
    <property type="entry name" value="SUMF_sf"/>
</dbReference>
<evidence type="ECO:0000259" key="1">
    <source>
        <dbReference type="Pfam" id="PF03781"/>
    </source>
</evidence>
<dbReference type="Proteomes" id="UP001431572">
    <property type="component" value="Plasmid unnamed3"/>
</dbReference>
<sequence length="964" mass="108340">MPENPPLFRVFVSSPGDVPEERQAVLEVVEGLPNRPLLREKVNFRVVAWDKPGAGTAMPANMSPQEAINAGLPKPSECDIVVVILWSRMGTPYKHNDGVDYLSGTHYELLDALSNPQTFTLIYRRDEKKLFEADDDEGIAQYKKVQNFFDSELFKNPAIRQIRRSVKKYASPAKFKKEFETDLEDIVKRLLERPPERPVAPVIKPNEPVITTKKWEGSPFPGLRAFRRADTPIFFGRETETDALVKRVKESRFVAVVGASGSGKSSLVGAGLLPRLAANAISDADTGSKDWLLPDYEQGKGWNGLRFTPGELGNDPFLALAVKLAPLLDEEPHPLAQKLVQSPQEAVKQLLRVLADKPEWAEILLFIDQFEELFAPTQKDSVEPFARMLSALAEQPRLRVVVTIRHDFVHRAVENPLLAELLNQGTFYLSAPTHAALSLMIERPAEIAALEFAPGLRADILHDMGSDAGSLALLAYLLDELYKVADTRHDRCLTYADYNALGGVKGAIGRRAEQTFEKLPGQEEAKKQLLGQVFRELVEVDERGTATRQRAGYDRFGAEEMALVEAFTKARLLVMDKAQVEVAHEELFRSWEQLKKWIEDYRDDLLLRRQVQNGAAEWARRGKPDSWLWLNERLEPVYAMQKRLEWTPEATELAFIEPEQARLLREKDKLTTTHDRRDEIGRRLGVIGDTRQGVGVREDGTPAIVWLPVAPGGEVKIEYKKESFKVEPFYIAQYQVTYAQYRAFVQAPGGYQNPEWWQGFPKKYQPQELRNQSTRLTNYPRDTISWYQSVAFTRWVNSRLRGLELAQPGGGSKPLVVGGNAQIRLPTEWEWQWAAQGGEEERKYPWGGWQEGYANTEGAGLNRVTAVGMYPQGAAKCGALDMSGNLREWCLNKYQKPEEVAVDDSDDSRVVRGGSFGSTLALASCVYRGSSGADSGLSGFGFRVVLCETSSYDALHIPSVLFAE</sequence>